<keyword evidence="1" id="KW-0732">Signal</keyword>
<evidence type="ECO:0000313" key="4">
    <source>
        <dbReference type="Proteomes" id="UP001501495"/>
    </source>
</evidence>
<evidence type="ECO:0000259" key="2">
    <source>
        <dbReference type="PROSITE" id="PS50213"/>
    </source>
</evidence>
<dbReference type="PANTHER" id="PTHR10900">
    <property type="entry name" value="PERIOSTIN-RELATED"/>
    <property type="match status" value="1"/>
</dbReference>
<dbReference type="SMART" id="SM00554">
    <property type="entry name" value="FAS1"/>
    <property type="match status" value="1"/>
</dbReference>
<organism evidence="3 4">
    <name type="scientific">Nocardioides fonticola</name>
    <dbReference type="NCBI Taxonomy" id="450363"/>
    <lineage>
        <taxon>Bacteria</taxon>
        <taxon>Bacillati</taxon>
        <taxon>Actinomycetota</taxon>
        <taxon>Actinomycetes</taxon>
        <taxon>Propionibacteriales</taxon>
        <taxon>Nocardioidaceae</taxon>
        <taxon>Nocardioides</taxon>
    </lineage>
</organism>
<dbReference type="RefSeq" id="WP_344735494.1">
    <property type="nucleotide sequence ID" value="NZ_BAAAZH010000036.1"/>
</dbReference>
<gene>
    <name evidence="3" type="ORF">GCM10022215_42010</name>
</gene>
<accession>A0ABP7Y2D4</accession>
<feature type="signal peptide" evidence="1">
    <location>
        <begin position="1"/>
        <end position="24"/>
    </location>
</feature>
<feature type="chain" id="PRO_5045549156" description="FAS1 domain-containing protein" evidence="1">
    <location>
        <begin position="25"/>
        <end position="225"/>
    </location>
</feature>
<dbReference type="PROSITE" id="PS50213">
    <property type="entry name" value="FAS1"/>
    <property type="match status" value="1"/>
</dbReference>
<reference evidence="4" key="1">
    <citation type="journal article" date="2019" name="Int. J. Syst. Evol. Microbiol.">
        <title>The Global Catalogue of Microorganisms (GCM) 10K type strain sequencing project: providing services to taxonomists for standard genome sequencing and annotation.</title>
        <authorList>
            <consortium name="The Broad Institute Genomics Platform"/>
            <consortium name="The Broad Institute Genome Sequencing Center for Infectious Disease"/>
            <person name="Wu L."/>
            <person name="Ma J."/>
        </authorList>
    </citation>
    <scope>NUCLEOTIDE SEQUENCE [LARGE SCALE GENOMIC DNA]</scope>
    <source>
        <strain evidence="4">JCM 16703</strain>
    </source>
</reference>
<name>A0ABP7Y2D4_9ACTN</name>
<sequence>MTTRSTTRRTRTAVLGGLTATALAAASMVGTGAATAKPAAPAKAAGETSLATVLAADGSKYDKNHQDFDILEAAVTTVLQAKPDSPLAAVADGSKRLTLFAPTDAAFIKLAKLLTGEKPASEKKAAAAIVGAVDTDTLEAVLLYHVVPGKTLGSKKVLAAAAEKAELTTAQGGTVGVRPNPKPVRLVDADPDVKDPKAIVKLLDINKGNKQIAHGIDRVLLPINL</sequence>
<evidence type="ECO:0000313" key="3">
    <source>
        <dbReference type="EMBL" id="GAA4129469.1"/>
    </source>
</evidence>
<comment type="caution">
    <text evidence="3">The sequence shown here is derived from an EMBL/GenBank/DDBJ whole genome shotgun (WGS) entry which is preliminary data.</text>
</comment>
<dbReference type="Gene3D" id="2.30.180.10">
    <property type="entry name" value="FAS1 domain"/>
    <property type="match status" value="1"/>
</dbReference>
<dbReference type="Pfam" id="PF02469">
    <property type="entry name" value="Fasciclin"/>
    <property type="match status" value="1"/>
</dbReference>
<dbReference type="InterPro" id="IPR050904">
    <property type="entry name" value="Adhesion/Biosynth-related"/>
</dbReference>
<dbReference type="InterPro" id="IPR006311">
    <property type="entry name" value="TAT_signal"/>
</dbReference>
<protein>
    <recommendedName>
        <fullName evidence="2">FAS1 domain-containing protein</fullName>
    </recommendedName>
</protein>
<dbReference type="EMBL" id="BAAAZH010000036">
    <property type="protein sequence ID" value="GAA4129469.1"/>
    <property type="molecule type" value="Genomic_DNA"/>
</dbReference>
<keyword evidence="4" id="KW-1185">Reference proteome</keyword>
<proteinExistence type="predicted"/>
<feature type="domain" description="FAS1" evidence="2">
    <location>
        <begin position="55"/>
        <end position="220"/>
    </location>
</feature>
<dbReference type="InterPro" id="IPR036378">
    <property type="entry name" value="FAS1_dom_sf"/>
</dbReference>
<dbReference type="Proteomes" id="UP001501495">
    <property type="component" value="Unassembled WGS sequence"/>
</dbReference>
<dbReference type="InterPro" id="IPR000782">
    <property type="entry name" value="FAS1_domain"/>
</dbReference>
<evidence type="ECO:0000256" key="1">
    <source>
        <dbReference type="SAM" id="SignalP"/>
    </source>
</evidence>
<dbReference type="PROSITE" id="PS51318">
    <property type="entry name" value="TAT"/>
    <property type="match status" value="1"/>
</dbReference>
<dbReference type="PANTHER" id="PTHR10900:SF77">
    <property type="entry name" value="FI19380P1"/>
    <property type="match status" value="1"/>
</dbReference>
<dbReference type="SUPFAM" id="SSF82153">
    <property type="entry name" value="FAS1 domain"/>
    <property type="match status" value="1"/>
</dbReference>